<dbReference type="AlphaFoldDB" id="A0A6A7A5Q1"/>
<evidence type="ECO:0000313" key="3">
    <source>
        <dbReference type="Proteomes" id="UP000799424"/>
    </source>
</evidence>
<evidence type="ECO:0000313" key="2">
    <source>
        <dbReference type="EMBL" id="KAF2828059.1"/>
    </source>
</evidence>
<dbReference type="EMBL" id="MU006223">
    <property type="protein sequence ID" value="KAF2828059.1"/>
    <property type="molecule type" value="Genomic_DNA"/>
</dbReference>
<sequence length="202" mass="23015">MPELTLKAFKSTSIWPIDGETIPKRFTDDTSEEPTRASALTNSDWRQMERLVRSAVSNWGTDESKKLSQTVYSLATQNDLLHHKNEGLKEALVVKKKHKKVGKPLDLQQREEYHSGANFWSPQKIREARAREAVKAQEEHQEMLAKANRKELKAAAKLYKDQIAEEKRVAREEAKVVQEEVKAKKAANRAAKIKAQNTKKAA</sequence>
<proteinExistence type="predicted"/>
<protein>
    <submittedName>
        <fullName evidence="2">Uncharacterized protein</fullName>
    </submittedName>
</protein>
<name>A0A6A7A5Q1_9PLEO</name>
<organism evidence="2 3">
    <name type="scientific">Ophiobolus disseminans</name>
    <dbReference type="NCBI Taxonomy" id="1469910"/>
    <lineage>
        <taxon>Eukaryota</taxon>
        <taxon>Fungi</taxon>
        <taxon>Dikarya</taxon>
        <taxon>Ascomycota</taxon>
        <taxon>Pezizomycotina</taxon>
        <taxon>Dothideomycetes</taxon>
        <taxon>Pleosporomycetidae</taxon>
        <taxon>Pleosporales</taxon>
        <taxon>Pleosporineae</taxon>
        <taxon>Phaeosphaeriaceae</taxon>
        <taxon>Ophiobolus</taxon>
    </lineage>
</organism>
<gene>
    <name evidence="2" type="ORF">CC86DRAFT_438948</name>
</gene>
<accession>A0A6A7A5Q1</accession>
<keyword evidence="3" id="KW-1185">Reference proteome</keyword>
<feature type="coiled-coil region" evidence="1">
    <location>
        <begin position="130"/>
        <end position="189"/>
    </location>
</feature>
<evidence type="ECO:0000256" key="1">
    <source>
        <dbReference type="SAM" id="Coils"/>
    </source>
</evidence>
<dbReference type="OrthoDB" id="3797698at2759"/>
<reference evidence="2" key="1">
    <citation type="journal article" date="2020" name="Stud. Mycol.">
        <title>101 Dothideomycetes genomes: a test case for predicting lifestyles and emergence of pathogens.</title>
        <authorList>
            <person name="Haridas S."/>
            <person name="Albert R."/>
            <person name="Binder M."/>
            <person name="Bloem J."/>
            <person name="Labutti K."/>
            <person name="Salamov A."/>
            <person name="Andreopoulos B."/>
            <person name="Baker S."/>
            <person name="Barry K."/>
            <person name="Bills G."/>
            <person name="Bluhm B."/>
            <person name="Cannon C."/>
            <person name="Castanera R."/>
            <person name="Culley D."/>
            <person name="Daum C."/>
            <person name="Ezra D."/>
            <person name="Gonzalez J."/>
            <person name="Henrissat B."/>
            <person name="Kuo A."/>
            <person name="Liang C."/>
            <person name="Lipzen A."/>
            <person name="Lutzoni F."/>
            <person name="Magnuson J."/>
            <person name="Mondo S."/>
            <person name="Nolan M."/>
            <person name="Ohm R."/>
            <person name="Pangilinan J."/>
            <person name="Park H.-J."/>
            <person name="Ramirez L."/>
            <person name="Alfaro M."/>
            <person name="Sun H."/>
            <person name="Tritt A."/>
            <person name="Yoshinaga Y."/>
            <person name="Zwiers L.-H."/>
            <person name="Turgeon B."/>
            <person name="Goodwin S."/>
            <person name="Spatafora J."/>
            <person name="Crous P."/>
            <person name="Grigoriev I."/>
        </authorList>
    </citation>
    <scope>NUCLEOTIDE SEQUENCE</scope>
    <source>
        <strain evidence="2">CBS 113818</strain>
    </source>
</reference>
<dbReference type="Proteomes" id="UP000799424">
    <property type="component" value="Unassembled WGS sequence"/>
</dbReference>
<keyword evidence="1" id="KW-0175">Coiled coil</keyword>